<dbReference type="Proteomes" id="UP000076079">
    <property type="component" value="Chromosome"/>
</dbReference>
<accession>A0A143PH02</accession>
<keyword evidence="2" id="KW-1185">Reference proteome</keyword>
<dbReference type="SUPFAM" id="SSF51735">
    <property type="entry name" value="NAD(P)-binding Rossmann-fold domains"/>
    <property type="match status" value="1"/>
</dbReference>
<proteinExistence type="predicted"/>
<dbReference type="STRING" id="1855912.LuPra_01018"/>
<dbReference type="InterPro" id="IPR036291">
    <property type="entry name" value="NAD(P)-bd_dom_sf"/>
</dbReference>
<dbReference type="AlphaFoldDB" id="A0A143PH02"/>
<dbReference type="EMBL" id="CP015136">
    <property type="protein sequence ID" value="AMY07837.1"/>
    <property type="molecule type" value="Genomic_DNA"/>
</dbReference>
<dbReference type="KEGG" id="abac:LuPra_01018"/>
<protein>
    <recommendedName>
        <fullName evidence="3">Epimerase</fullName>
    </recommendedName>
</protein>
<name>A0A143PH02_LUTPR</name>
<sequence length="174" mass="18800">MSIVLRDDFAHYGDGDEAFAGADLCLWCLGKSVSQVDGEAAYRRPTYDFAIAAAGALRKASPAATFHFVSGAGAALGSRAMWARVKAETERDLLAGTRALCWRPAAIGGHPSASEPMAYRVMRPALWLLRPFRGLYVSGDDLGRAMLQAHADGLSGRIVENREIRDLADRYRAG</sequence>
<evidence type="ECO:0000313" key="1">
    <source>
        <dbReference type="EMBL" id="AMY07837.1"/>
    </source>
</evidence>
<dbReference type="Gene3D" id="3.40.50.720">
    <property type="entry name" value="NAD(P)-binding Rossmann-like Domain"/>
    <property type="match status" value="1"/>
</dbReference>
<reference evidence="1 2" key="1">
    <citation type="journal article" date="2016" name="Genome Announc.">
        <title>First Complete Genome Sequence of a Subdivision 6 Acidobacterium Strain.</title>
        <authorList>
            <person name="Huang S."/>
            <person name="Vieira S."/>
            <person name="Bunk B."/>
            <person name="Riedel T."/>
            <person name="Sproer C."/>
            <person name="Overmann J."/>
        </authorList>
    </citation>
    <scope>NUCLEOTIDE SEQUENCE [LARGE SCALE GENOMIC DNA]</scope>
    <source>
        <strain evidence="2">DSM 100886 HEG_-6_39</strain>
    </source>
</reference>
<dbReference type="PANTHER" id="PTHR14097">
    <property type="entry name" value="OXIDOREDUCTASE HTATIP2"/>
    <property type="match status" value="1"/>
</dbReference>
<evidence type="ECO:0000313" key="2">
    <source>
        <dbReference type="Proteomes" id="UP000076079"/>
    </source>
</evidence>
<gene>
    <name evidence="1" type="ORF">LuPra_01018</name>
</gene>
<reference evidence="2" key="2">
    <citation type="submission" date="2016-04" db="EMBL/GenBank/DDBJ databases">
        <title>First Complete Genome Sequence of a Subdivision 6 Acidobacterium.</title>
        <authorList>
            <person name="Huang S."/>
            <person name="Vieira S."/>
            <person name="Bunk B."/>
            <person name="Riedel T."/>
            <person name="Sproeer C."/>
            <person name="Overmann J."/>
        </authorList>
    </citation>
    <scope>NUCLEOTIDE SEQUENCE [LARGE SCALE GENOMIC DNA]</scope>
    <source>
        <strain evidence="2">DSM 100886 HEG_-6_39</strain>
    </source>
</reference>
<dbReference type="PANTHER" id="PTHR14097:SF8">
    <property type="entry name" value="NAD(P)-BINDING DOMAIN-CONTAINING PROTEIN"/>
    <property type="match status" value="1"/>
</dbReference>
<evidence type="ECO:0008006" key="3">
    <source>
        <dbReference type="Google" id="ProtNLM"/>
    </source>
</evidence>
<organism evidence="1 2">
    <name type="scientific">Luteitalea pratensis</name>
    <dbReference type="NCBI Taxonomy" id="1855912"/>
    <lineage>
        <taxon>Bacteria</taxon>
        <taxon>Pseudomonadati</taxon>
        <taxon>Acidobacteriota</taxon>
        <taxon>Vicinamibacteria</taxon>
        <taxon>Vicinamibacterales</taxon>
        <taxon>Vicinamibacteraceae</taxon>
        <taxon>Luteitalea</taxon>
    </lineage>
</organism>